<dbReference type="Proteomes" id="UP000054662">
    <property type="component" value="Unassembled WGS sequence"/>
</dbReference>
<dbReference type="GO" id="GO:0004035">
    <property type="term" value="F:alkaline phosphatase activity"/>
    <property type="evidence" value="ECO:0007669"/>
    <property type="project" value="InterPro"/>
</dbReference>
<keyword evidence="1 4" id="KW-0597">Phosphoprotein</keyword>
<keyword evidence="3" id="KW-0732">Signal</keyword>
<keyword evidence="7" id="KW-1185">Reference proteome</keyword>
<dbReference type="InterPro" id="IPR026263">
    <property type="entry name" value="Alkaline_phosphatase_prok"/>
</dbReference>
<dbReference type="AlphaFoldDB" id="A0A0W1AJ10"/>
<feature type="binding site" evidence="5">
    <location>
        <begin position="146"/>
        <end position="148"/>
    </location>
    <ligand>
        <name>substrate</name>
    </ligand>
</feature>
<protein>
    <submittedName>
        <fullName evidence="6">Alkaline phosphatase</fullName>
    </submittedName>
</protein>
<name>A0A0W1AJ10_9GAMM</name>
<evidence type="ECO:0000313" key="7">
    <source>
        <dbReference type="Proteomes" id="UP000054662"/>
    </source>
</evidence>
<dbReference type="SUPFAM" id="SSF53649">
    <property type="entry name" value="Alkaline phosphatase-like"/>
    <property type="match status" value="1"/>
</dbReference>
<comment type="caution">
    <text evidence="6">The sequence shown here is derived from an EMBL/GenBank/DDBJ whole genome shotgun (WGS) entry which is preliminary data.</text>
</comment>
<evidence type="ECO:0000256" key="4">
    <source>
        <dbReference type="PIRSR" id="PIRSR031924-50"/>
    </source>
</evidence>
<gene>
    <name evidence="6" type="ORF">Lwor_0849</name>
</gene>
<dbReference type="PATRIC" id="fig|45076.6.peg.922"/>
<feature type="binding site" evidence="5">
    <location>
        <position position="84"/>
    </location>
    <ligand>
        <name>substrate</name>
    </ligand>
</feature>
<dbReference type="EMBL" id="LNZC01000007">
    <property type="protein sequence ID" value="KTD81171.1"/>
    <property type="molecule type" value="Genomic_DNA"/>
</dbReference>
<dbReference type="InterPro" id="IPR017850">
    <property type="entry name" value="Alkaline_phosphatase_core_sf"/>
</dbReference>
<dbReference type="GO" id="GO:0046872">
    <property type="term" value="F:metal ion binding"/>
    <property type="evidence" value="ECO:0007669"/>
    <property type="project" value="UniProtKB-KW"/>
</dbReference>
<dbReference type="PIRSF" id="PIRSF031924">
    <property type="entry name" value="Pi-irrepressible_AP"/>
    <property type="match status" value="1"/>
</dbReference>
<sequence length="531" mass="60269">MCAFNSYSYSAQPKLILQIVIDQLRGDLLAHHQHQFGAKGFNYLLNHGLNFNNTHHPHANTTTCVGHATIATGSYPFLHGVIDNDWFDRKSKHLVYCMEDLNSQILPTQHTRMPLEGRSPKNMQGTTLGDEMNLANKGKVFAVSLKDRAAITLAGHSGKAFWFDKMNGGFITSDYYYSSYPQWVQNWNKNYKPEVFDWNLSQPLTYYQNSRTKPFKANYGDFNQTFPHHITNPPSESYFKSLSRTPKADQLTGDFAEQLLINEGIGRSNNQTDYLAVSFSAVDTIGHQFGPNSLEAEDNLLQLDKTLEHFLSIVDKQIGLENTLIILTADHGVSDSPAYLKEYHIPQGQPLDVQALEESVREMLTKEYQLPKDALMSVTPPFVYLNHQIIADHKLNLSHVSDFLANALTNQQGIYMAYSLPVTRSSENWLTKKVNRMAYPYRSGDVYFIPPPYQSHHDKQEDRVSHGTPWQYDSYVPLLFVNPKFKPELISRPVYTTDIAATLSALLMIKPPSESVGVPLHEVLERFNTAS</sequence>
<feature type="active site" description="Phosphothreonine intermediate" evidence="4">
    <location>
        <position position="63"/>
    </location>
</feature>
<proteinExistence type="predicted"/>
<keyword evidence="2" id="KW-0479">Metal-binding</keyword>
<dbReference type="STRING" id="45076.Lwor_0849"/>
<organism evidence="6 7">
    <name type="scientific">Legionella worsleiensis</name>
    <dbReference type="NCBI Taxonomy" id="45076"/>
    <lineage>
        <taxon>Bacteria</taxon>
        <taxon>Pseudomonadati</taxon>
        <taxon>Pseudomonadota</taxon>
        <taxon>Gammaproteobacteria</taxon>
        <taxon>Legionellales</taxon>
        <taxon>Legionellaceae</taxon>
        <taxon>Legionella</taxon>
    </lineage>
</organism>
<evidence type="ECO:0000256" key="2">
    <source>
        <dbReference type="ARBA" id="ARBA00022723"/>
    </source>
</evidence>
<reference evidence="6 7" key="1">
    <citation type="submission" date="2015-11" db="EMBL/GenBank/DDBJ databases">
        <title>Genomic analysis of 38 Legionella species identifies large and diverse effector repertoires.</title>
        <authorList>
            <person name="Burstein D."/>
            <person name="Amaro F."/>
            <person name="Zusman T."/>
            <person name="Lifshitz Z."/>
            <person name="Cohen O."/>
            <person name="Gilbert J.A."/>
            <person name="Pupko T."/>
            <person name="Shuman H.A."/>
            <person name="Segal G."/>
        </authorList>
    </citation>
    <scope>NUCLEOTIDE SEQUENCE [LARGE SCALE GENOMIC DNA]</scope>
    <source>
        <strain evidence="6 7">ATCC 49508</strain>
    </source>
</reference>
<evidence type="ECO:0000256" key="3">
    <source>
        <dbReference type="ARBA" id="ARBA00022729"/>
    </source>
</evidence>
<evidence type="ECO:0000313" key="6">
    <source>
        <dbReference type="EMBL" id="KTD81171.1"/>
    </source>
</evidence>
<dbReference type="PANTHER" id="PTHR10151:SF120">
    <property type="entry name" value="BIS(5'-ADENOSYL)-TRIPHOSPHATASE"/>
    <property type="match status" value="1"/>
</dbReference>
<dbReference type="InterPro" id="IPR002591">
    <property type="entry name" value="Phosphodiest/P_Trfase"/>
</dbReference>
<dbReference type="Gene3D" id="3.40.720.10">
    <property type="entry name" value="Alkaline Phosphatase, subunit A"/>
    <property type="match status" value="1"/>
</dbReference>
<evidence type="ECO:0000256" key="5">
    <source>
        <dbReference type="PIRSR" id="PIRSR031924-51"/>
    </source>
</evidence>
<dbReference type="PANTHER" id="PTHR10151">
    <property type="entry name" value="ECTONUCLEOTIDE PYROPHOSPHATASE/PHOSPHODIESTERASE"/>
    <property type="match status" value="1"/>
</dbReference>
<dbReference type="Gene3D" id="3.30.1360.150">
    <property type="match status" value="1"/>
</dbReference>
<dbReference type="Pfam" id="PF01663">
    <property type="entry name" value="Phosphodiest"/>
    <property type="match status" value="1"/>
</dbReference>
<accession>A0A0W1AJ10</accession>
<dbReference type="CDD" id="cd16016">
    <property type="entry name" value="AP-SPAP"/>
    <property type="match status" value="1"/>
</dbReference>
<evidence type="ECO:0000256" key="1">
    <source>
        <dbReference type="ARBA" id="ARBA00022553"/>
    </source>
</evidence>